<dbReference type="GO" id="GO:0003700">
    <property type="term" value="F:DNA-binding transcription factor activity"/>
    <property type="evidence" value="ECO:0007669"/>
    <property type="project" value="InterPro"/>
</dbReference>
<dbReference type="GO" id="GO:0005829">
    <property type="term" value="C:cytosol"/>
    <property type="evidence" value="ECO:0007669"/>
    <property type="project" value="TreeGrafter"/>
</dbReference>
<dbReference type="OrthoDB" id="1652954at2"/>
<keyword evidence="4" id="KW-0804">Transcription</keyword>
<gene>
    <name evidence="6" type="ORF">Thena_0925</name>
</gene>
<dbReference type="STRING" id="747365.Thena_0925"/>
<evidence type="ECO:0000313" key="6">
    <source>
        <dbReference type="EMBL" id="AEE14554.1"/>
    </source>
</evidence>
<reference evidence="6 7" key="1">
    <citation type="submission" date="2011-04" db="EMBL/GenBank/DDBJ databases">
        <title>The complete genome of Thermodesulfobium narugense DSM 14796.</title>
        <authorList>
            <consortium name="US DOE Joint Genome Institute (JGI-PGF)"/>
            <person name="Lucas S."/>
            <person name="Han J."/>
            <person name="Lapidus A."/>
            <person name="Bruce D."/>
            <person name="Goodwin L."/>
            <person name="Pitluck S."/>
            <person name="Peters L."/>
            <person name="Kyrpides N."/>
            <person name="Mavromatis K."/>
            <person name="Pagani I."/>
            <person name="Ivanova N."/>
            <person name="Ovchinnikova G."/>
            <person name="Zhang X."/>
            <person name="Saunders L."/>
            <person name="Detter J.C."/>
            <person name="Tapia R."/>
            <person name="Han C."/>
            <person name="Land M."/>
            <person name="Hauser L."/>
            <person name="Markowitz V."/>
            <person name="Cheng J.-F."/>
            <person name="Hugenholtz P."/>
            <person name="Woyke T."/>
            <person name="Wu D."/>
            <person name="Spring S."/>
            <person name="Schroeder M."/>
            <person name="Brambilla E."/>
            <person name="Klenk H.-P."/>
            <person name="Eisen J.A."/>
        </authorList>
    </citation>
    <scope>NUCLEOTIDE SEQUENCE [LARGE SCALE GENOMIC DNA]</scope>
    <source>
        <strain evidence="6 7">DSM 14796</strain>
    </source>
</reference>
<dbReference type="eggNOG" id="COG0583">
    <property type="taxonomic scope" value="Bacteria"/>
</dbReference>
<dbReference type="SUPFAM" id="SSF46785">
    <property type="entry name" value="Winged helix' DNA-binding domain"/>
    <property type="match status" value="1"/>
</dbReference>
<dbReference type="FunFam" id="1.10.10.10:FF:000001">
    <property type="entry name" value="LysR family transcriptional regulator"/>
    <property type="match status" value="1"/>
</dbReference>
<dbReference type="InterPro" id="IPR036388">
    <property type="entry name" value="WH-like_DNA-bd_sf"/>
</dbReference>
<dbReference type="CDD" id="cd05466">
    <property type="entry name" value="PBP2_LTTR_substrate"/>
    <property type="match status" value="1"/>
</dbReference>
<dbReference type="PRINTS" id="PR00039">
    <property type="entry name" value="HTHLYSR"/>
</dbReference>
<dbReference type="HOGENOM" id="CLU_039613_6_2_9"/>
<accession>M1E8L9</accession>
<dbReference type="Pfam" id="PF03466">
    <property type="entry name" value="LysR_substrate"/>
    <property type="match status" value="1"/>
</dbReference>
<dbReference type="SUPFAM" id="SSF53850">
    <property type="entry name" value="Periplasmic binding protein-like II"/>
    <property type="match status" value="1"/>
</dbReference>
<dbReference type="Gene3D" id="1.10.10.10">
    <property type="entry name" value="Winged helix-like DNA-binding domain superfamily/Winged helix DNA-binding domain"/>
    <property type="match status" value="1"/>
</dbReference>
<keyword evidence="7" id="KW-1185">Reference proteome</keyword>
<protein>
    <submittedName>
        <fullName evidence="6">Transcriptional regulator, LysR family</fullName>
    </submittedName>
</protein>
<evidence type="ECO:0000256" key="2">
    <source>
        <dbReference type="ARBA" id="ARBA00023015"/>
    </source>
</evidence>
<dbReference type="GO" id="GO:0003677">
    <property type="term" value="F:DNA binding"/>
    <property type="evidence" value="ECO:0007669"/>
    <property type="project" value="UniProtKB-KW"/>
</dbReference>
<name>M1E8L9_9BACT</name>
<dbReference type="EMBL" id="CP002690">
    <property type="protein sequence ID" value="AEE14554.1"/>
    <property type="molecule type" value="Genomic_DNA"/>
</dbReference>
<dbReference type="RefSeq" id="WP_013756277.1">
    <property type="nucleotide sequence ID" value="NC_015499.1"/>
</dbReference>
<sequence>MDIRQIRYFLAIVQEGQFTKAASKLNIAQPPLSQQIKLLEKELGVELLIRKAKGIELTEAGQVFTARGEQILNLVDSTKKELSDLSRGHHGTVTIGTVSSSGVSILPKYIKEFHERYPDVTFQVFEGNTIKILDLVSKGVVNIGIVRTPFNLSNYEYIVQASNKPNDPMVVIYTDNWQFRNEKVGLADLKDIPLIIHRRYEEIIMNAFSKHNIIPNILCKGEDVRSIIAWAELGIGIAMVPKPPANIFKPKDMKMSEINSKMLETKTVVIWLKNIYLSSVVKNFIRLIRSHDST</sequence>
<organism evidence="6 7">
    <name type="scientific">Thermodesulfobium narugense DSM 14796</name>
    <dbReference type="NCBI Taxonomy" id="747365"/>
    <lineage>
        <taxon>Bacteria</taxon>
        <taxon>Pseudomonadati</taxon>
        <taxon>Thermodesulfobiota</taxon>
        <taxon>Thermodesulfobiia</taxon>
        <taxon>Thermodesulfobiales</taxon>
        <taxon>Thermodesulfobiaceae</taxon>
        <taxon>Thermodesulfobium</taxon>
    </lineage>
</organism>
<dbReference type="PANTHER" id="PTHR30419:SF8">
    <property type="entry name" value="NITROGEN ASSIMILATION TRANSCRIPTIONAL ACTIVATOR-RELATED"/>
    <property type="match status" value="1"/>
</dbReference>
<evidence type="ECO:0000313" key="7">
    <source>
        <dbReference type="Proteomes" id="UP000011765"/>
    </source>
</evidence>
<keyword evidence="3" id="KW-0238">DNA-binding</keyword>
<dbReference type="InterPro" id="IPR000847">
    <property type="entry name" value="LysR_HTH_N"/>
</dbReference>
<dbReference type="PANTHER" id="PTHR30419">
    <property type="entry name" value="HTH-TYPE TRANSCRIPTIONAL REGULATOR YBHD"/>
    <property type="match status" value="1"/>
</dbReference>
<evidence type="ECO:0000256" key="1">
    <source>
        <dbReference type="ARBA" id="ARBA00009437"/>
    </source>
</evidence>
<feature type="domain" description="HTH lysR-type" evidence="5">
    <location>
        <begin position="1"/>
        <end position="58"/>
    </location>
</feature>
<evidence type="ECO:0000256" key="4">
    <source>
        <dbReference type="ARBA" id="ARBA00023163"/>
    </source>
</evidence>
<dbReference type="Gene3D" id="3.40.190.290">
    <property type="match status" value="1"/>
</dbReference>
<dbReference type="PROSITE" id="PS50931">
    <property type="entry name" value="HTH_LYSR"/>
    <property type="match status" value="1"/>
</dbReference>
<comment type="similarity">
    <text evidence="1">Belongs to the LysR transcriptional regulatory family.</text>
</comment>
<dbReference type="InterPro" id="IPR050950">
    <property type="entry name" value="HTH-type_LysR_regulators"/>
</dbReference>
<evidence type="ECO:0000256" key="3">
    <source>
        <dbReference type="ARBA" id="ARBA00023125"/>
    </source>
</evidence>
<dbReference type="AlphaFoldDB" id="M1E8L9"/>
<proteinExistence type="inferred from homology"/>
<dbReference type="InterPro" id="IPR036390">
    <property type="entry name" value="WH_DNA-bd_sf"/>
</dbReference>
<keyword evidence="2" id="KW-0805">Transcription regulation</keyword>
<dbReference type="KEGG" id="tnr:Thena_0925"/>
<dbReference type="Pfam" id="PF00126">
    <property type="entry name" value="HTH_1"/>
    <property type="match status" value="1"/>
</dbReference>
<evidence type="ECO:0000259" key="5">
    <source>
        <dbReference type="PROSITE" id="PS50931"/>
    </source>
</evidence>
<dbReference type="InterPro" id="IPR005119">
    <property type="entry name" value="LysR_subst-bd"/>
</dbReference>
<dbReference type="Proteomes" id="UP000011765">
    <property type="component" value="Chromosome"/>
</dbReference>